<sequence length="289" mass="32766">MTDIPWNMQDYKAMMRTKGRLLPIVEQVVAKEAALKNSHRDTKHLHPSELSKKDWCARAAVYKINDAPGADESVAFGRLNIFAEGNAIHEKWQTWLWKAGILSGVWTCKACGVVWIDVSPSTCVSCKSDRVKYGEVPLSNDEHRILGHADGEIHDKSGTALIEIKSVGIGTVRFERPSLFMDYSKGELTIDKVWKEIKTPFASHIRQGNIYMYCTGIDTMVFIYEWKPTQEVKEFVVKYNPDVMEPILKNCKTVIAHLENETTPERPDWATGSSCSGCKFCPYKKGCWQ</sequence>
<name>A0A6J5N799_9CAUD</name>
<reference evidence="1" key="1">
    <citation type="submission" date="2020-04" db="EMBL/GenBank/DDBJ databases">
        <authorList>
            <person name="Chiriac C."/>
            <person name="Salcher M."/>
            <person name="Ghai R."/>
            <person name="Kavagutti S V."/>
        </authorList>
    </citation>
    <scope>NUCLEOTIDE SEQUENCE</scope>
</reference>
<organism evidence="1">
    <name type="scientific">uncultured Caudovirales phage</name>
    <dbReference type="NCBI Taxonomy" id="2100421"/>
    <lineage>
        <taxon>Viruses</taxon>
        <taxon>Duplodnaviria</taxon>
        <taxon>Heunggongvirae</taxon>
        <taxon>Uroviricota</taxon>
        <taxon>Caudoviricetes</taxon>
        <taxon>Peduoviridae</taxon>
        <taxon>Maltschvirus</taxon>
        <taxon>Maltschvirus maltsch</taxon>
    </lineage>
</organism>
<evidence type="ECO:0000313" key="1">
    <source>
        <dbReference type="EMBL" id="CAB4154302.1"/>
    </source>
</evidence>
<dbReference type="Gene3D" id="3.90.320.10">
    <property type="match status" value="1"/>
</dbReference>
<evidence type="ECO:0008006" key="2">
    <source>
        <dbReference type="Google" id="ProtNLM"/>
    </source>
</evidence>
<proteinExistence type="predicted"/>
<protein>
    <recommendedName>
        <fullName evidence="2">PD-(D/E)XK nuclease superfamily</fullName>
    </recommendedName>
</protein>
<gene>
    <name evidence="1" type="ORF">UFOVP629_41</name>
</gene>
<dbReference type="EMBL" id="LR796612">
    <property type="protein sequence ID" value="CAB4154302.1"/>
    <property type="molecule type" value="Genomic_DNA"/>
</dbReference>
<accession>A0A6J5N799</accession>
<dbReference type="InterPro" id="IPR011604">
    <property type="entry name" value="PDDEXK-like_dom_sf"/>
</dbReference>